<gene>
    <name evidence="1" type="ORF">J2792_002361</name>
</gene>
<organism evidence="1 2">
    <name type="scientific">Novosphingobium capsulatum</name>
    <dbReference type="NCBI Taxonomy" id="13688"/>
    <lineage>
        <taxon>Bacteria</taxon>
        <taxon>Pseudomonadati</taxon>
        <taxon>Pseudomonadota</taxon>
        <taxon>Alphaproteobacteria</taxon>
        <taxon>Sphingomonadales</taxon>
        <taxon>Sphingomonadaceae</taxon>
        <taxon>Novosphingobium</taxon>
    </lineage>
</organism>
<comment type="caution">
    <text evidence="1">The sequence shown here is derived from an EMBL/GenBank/DDBJ whole genome shotgun (WGS) entry which is preliminary data.</text>
</comment>
<name>A0ABU1MMP5_9SPHN</name>
<accession>A0ABU1MMP5</accession>
<proteinExistence type="predicted"/>
<keyword evidence="2" id="KW-1185">Reference proteome</keyword>
<dbReference type="RefSeq" id="WP_309805357.1">
    <property type="nucleotide sequence ID" value="NZ_JAVDRD010000005.1"/>
</dbReference>
<protein>
    <submittedName>
        <fullName evidence="1">Uncharacterized protein</fullName>
    </submittedName>
</protein>
<evidence type="ECO:0000313" key="1">
    <source>
        <dbReference type="EMBL" id="MDR6511489.1"/>
    </source>
</evidence>
<evidence type="ECO:0000313" key="2">
    <source>
        <dbReference type="Proteomes" id="UP001184150"/>
    </source>
</evidence>
<reference evidence="1 2" key="1">
    <citation type="submission" date="2023-07" db="EMBL/GenBank/DDBJ databases">
        <title>Sorghum-associated microbial communities from plants grown in Nebraska, USA.</title>
        <authorList>
            <person name="Schachtman D."/>
        </authorList>
    </citation>
    <scope>NUCLEOTIDE SEQUENCE [LARGE SCALE GENOMIC DNA]</scope>
    <source>
        <strain evidence="1 2">DS1027</strain>
    </source>
</reference>
<dbReference type="Proteomes" id="UP001184150">
    <property type="component" value="Unassembled WGS sequence"/>
</dbReference>
<sequence>MTAPIYRIHERQANDAFAAHKALVLMEVRSPELAENPVWTAARREAFAQFVAAFEMVGSVAQ</sequence>
<dbReference type="EMBL" id="JAVDRD010000005">
    <property type="protein sequence ID" value="MDR6511489.1"/>
    <property type="molecule type" value="Genomic_DNA"/>
</dbReference>